<keyword evidence="5" id="KW-0573">Peptidoglycan synthesis</keyword>
<reference evidence="13 14" key="1">
    <citation type="journal article" date="2016" name="Environ. Microbiol.">
        <title>Genomic resolution of a cold subsurface aquifer community provides metabolic insights for novel microbes adapted to high CO concentrations.</title>
        <authorList>
            <person name="Probst A.J."/>
            <person name="Castelle C.J."/>
            <person name="Singh A."/>
            <person name="Brown C.T."/>
            <person name="Anantharaman K."/>
            <person name="Sharon I."/>
            <person name="Hug L.A."/>
            <person name="Burstein D."/>
            <person name="Emerson J.B."/>
            <person name="Thomas B.C."/>
            <person name="Banfield J.F."/>
        </authorList>
    </citation>
    <scope>NUCLEOTIDE SEQUENCE [LARGE SCALE GENOMIC DNA]</scope>
    <source>
        <strain evidence="13">CG1_02_37_44</strain>
    </source>
</reference>
<name>A0A1J4TA02_9BACT</name>
<proteinExistence type="inferred from homology"/>
<dbReference type="PANTHER" id="PTHR21581:SF26">
    <property type="entry name" value="D-ALANYL-D-ALANINE ENDOPEPTIDASE"/>
    <property type="match status" value="1"/>
</dbReference>
<evidence type="ECO:0000256" key="3">
    <source>
        <dbReference type="ARBA" id="ARBA00022801"/>
    </source>
</evidence>
<evidence type="ECO:0000256" key="7">
    <source>
        <dbReference type="PIRSR" id="PIRSR618044-1"/>
    </source>
</evidence>
<feature type="active site" description="Proton acceptor" evidence="7">
    <location>
        <position position="315"/>
    </location>
</feature>
<dbReference type="CDD" id="cd22268">
    <property type="entry name" value="DPBB_RlpA-like"/>
    <property type="match status" value="1"/>
</dbReference>
<evidence type="ECO:0000256" key="9">
    <source>
        <dbReference type="RuleBase" id="RU004016"/>
    </source>
</evidence>
<dbReference type="STRING" id="1805146.AUJ27_00905"/>
<feature type="signal peptide" evidence="10">
    <location>
        <begin position="1"/>
        <end position="25"/>
    </location>
</feature>
<feature type="chain" id="PRO_5013357647" description="Peptidase S11 D-alanyl-D-alanine carboxypeptidase A N-terminal domain-containing protein" evidence="10">
    <location>
        <begin position="26"/>
        <end position="536"/>
    </location>
</feature>
<comment type="similarity">
    <text evidence="1 9">Belongs to the peptidase S11 family.</text>
</comment>
<gene>
    <name evidence="13" type="ORF">AUJ27_00905</name>
</gene>
<evidence type="ECO:0000259" key="12">
    <source>
        <dbReference type="Pfam" id="PF03330"/>
    </source>
</evidence>
<protein>
    <recommendedName>
        <fullName evidence="15">Peptidase S11 D-alanyl-D-alanine carboxypeptidase A N-terminal domain-containing protein</fullName>
    </recommendedName>
</protein>
<evidence type="ECO:0000313" key="13">
    <source>
        <dbReference type="EMBL" id="OIO08320.1"/>
    </source>
</evidence>
<feature type="binding site" evidence="8">
    <location>
        <position position="484"/>
    </location>
    <ligand>
        <name>substrate</name>
    </ligand>
</feature>
<dbReference type="EMBL" id="MNUU01000016">
    <property type="protein sequence ID" value="OIO08320.1"/>
    <property type="molecule type" value="Genomic_DNA"/>
</dbReference>
<evidence type="ECO:0000256" key="2">
    <source>
        <dbReference type="ARBA" id="ARBA00022729"/>
    </source>
</evidence>
<dbReference type="Proteomes" id="UP000183192">
    <property type="component" value="Unassembled WGS sequence"/>
</dbReference>
<dbReference type="Pfam" id="PF03330">
    <property type="entry name" value="DPBB_1"/>
    <property type="match status" value="1"/>
</dbReference>
<evidence type="ECO:0000256" key="6">
    <source>
        <dbReference type="ARBA" id="ARBA00023316"/>
    </source>
</evidence>
<feature type="domain" description="RlpA-like protein double-psi beta-barrel" evidence="12">
    <location>
        <begin position="193"/>
        <end position="256"/>
    </location>
</feature>
<dbReference type="AlphaFoldDB" id="A0A1J4TA02"/>
<evidence type="ECO:0000256" key="10">
    <source>
        <dbReference type="SAM" id="SignalP"/>
    </source>
</evidence>
<dbReference type="GO" id="GO:0009252">
    <property type="term" value="P:peptidoglycan biosynthetic process"/>
    <property type="evidence" value="ECO:0007669"/>
    <property type="project" value="UniProtKB-KW"/>
</dbReference>
<dbReference type="Gene3D" id="3.40.710.10">
    <property type="entry name" value="DD-peptidase/beta-lactamase superfamily"/>
    <property type="match status" value="1"/>
</dbReference>
<evidence type="ECO:0000256" key="1">
    <source>
        <dbReference type="ARBA" id="ARBA00007164"/>
    </source>
</evidence>
<evidence type="ECO:0008006" key="15">
    <source>
        <dbReference type="Google" id="ProtNLM"/>
    </source>
</evidence>
<evidence type="ECO:0000256" key="8">
    <source>
        <dbReference type="PIRSR" id="PIRSR618044-2"/>
    </source>
</evidence>
<feature type="active site" evidence="7">
    <location>
        <position position="377"/>
    </location>
</feature>
<dbReference type="InterPro" id="IPR036908">
    <property type="entry name" value="RlpA-like_sf"/>
</dbReference>
<dbReference type="InterPro" id="IPR012338">
    <property type="entry name" value="Beta-lactam/transpept-like"/>
</dbReference>
<evidence type="ECO:0000256" key="5">
    <source>
        <dbReference type="ARBA" id="ARBA00022984"/>
    </source>
</evidence>
<dbReference type="PANTHER" id="PTHR21581">
    <property type="entry name" value="D-ALANYL-D-ALANINE CARBOXYPEPTIDASE"/>
    <property type="match status" value="1"/>
</dbReference>
<keyword evidence="3" id="KW-0378">Hydrolase</keyword>
<dbReference type="Gene3D" id="2.40.40.10">
    <property type="entry name" value="RlpA-like domain"/>
    <property type="match status" value="1"/>
</dbReference>
<dbReference type="GO" id="GO:0006508">
    <property type="term" value="P:proteolysis"/>
    <property type="evidence" value="ECO:0007669"/>
    <property type="project" value="InterPro"/>
</dbReference>
<keyword evidence="4" id="KW-0133">Cell shape</keyword>
<dbReference type="GO" id="GO:0008360">
    <property type="term" value="P:regulation of cell shape"/>
    <property type="evidence" value="ECO:0007669"/>
    <property type="project" value="UniProtKB-KW"/>
</dbReference>
<sequence>MGKRNYKIILALSLSLMLLSGFVYAQEVIIPNSEINGKNNEYHINLDQMTIAKGYTVSAFANTLKLSLVPGILSEGTGVDVIAIDEAMDMPWQLDKISPIYQFEFKNKNAYDNNRPFYIQFKYDKKSNNYKQVYFFDKNYNTWRPLPTKDFPDELFVRSLIHLPYARIAVFANEDILTIGQASWYGYKRGNFAASPDFPEGSKLRVYNIDNNKFIDVAINDYGPDRNLHPGRVIDLDKVAFAKISTLGSGIINVKIEPLYIEPDIGGKILHIADTGANILPAITAKSAIIYNEDNNEIIFSKNSTSTLPLASLTKLVAVKVFFDTKPSLNRIVSYSVKDEEYNYNYVDYRWEAAILHLNDGDTLTIENLLYASLVGSANNTIETLARVSGLNRNEFINKMNDLAASWGASSTKFMEPTGLSPENVSSAMDYAIITREALKHPLIAKASAMAQYKFYTLNNNKPHTLKNTNKLLSASHYNITGSKTGYLHEAGYCLMTRVKAKNNQQIIVITLGIESRDQSFLETEELIRYGLKKIN</sequence>
<dbReference type="Pfam" id="PF00768">
    <property type="entry name" value="Peptidase_S11"/>
    <property type="match status" value="1"/>
</dbReference>
<dbReference type="SUPFAM" id="SSF50685">
    <property type="entry name" value="Barwin-like endoglucanases"/>
    <property type="match status" value="1"/>
</dbReference>
<dbReference type="InterPro" id="IPR009009">
    <property type="entry name" value="RlpA-like_DPBB"/>
</dbReference>
<evidence type="ECO:0000259" key="11">
    <source>
        <dbReference type="Pfam" id="PF00768"/>
    </source>
</evidence>
<feature type="domain" description="Peptidase S11 D-alanyl-D-alanine carboxypeptidase A N-terminal" evidence="11">
    <location>
        <begin position="281"/>
        <end position="513"/>
    </location>
</feature>
<organism evidence="13 14">
    <name type="scientific">Candidatus Falkowbacteria bacterium CG1_02_37_44</name>
    <dbReference type="NCBI Taxonomy" id="1805146"/>
    <lineage>
        <taxon>Bacteria</taxon>
        <taxon>Candidatus Falkowiibacteriota</taxon>
    </lineage>
</organism>
<evidence type="ECO:0000256" key="4">
    <source>
        <dbReference type="ARBA" id="ARBA00022960"/>
    </source>
</evidence>
<accession>A0A1J4TA02</accession>
<dbReference type="PRINTS" id="PR00725">
    <property type="entry name" value="DADACBPTASE1"/>
</dbReference>
<comment type="caution">
    <text evidence="13">The sequence shown here is derived from an EMBL/GenBank/DDBJ whole genome shotgun (WGS) entry which is preliminary data.</text>
</comment>
<feature type="active site" description="Acyl-ester intermediate" evidence="7">
    <location>
        <position position="312"/>
    </location>
</feature>
<evidence type="ECO:0000313" key="14">
    <source>
        <dbReference type="Proteomes" id="UP000183192"/>
    </source>
</evidence>
<dbReference type="InterPro" id="IPR001967">
    <property type="entry name" value="Peptidase_S11_N"/>
</dbReference>
<dbReference type="InterPro" id="IPR018044">
    <property type="entry name" value="Peptidase_S11"/>
</dbReference>
<keyword evidence="6" id="KW-0961">Cell wall biogenesis/degradation</keyword>
<dbReference type="GO" id="GO:0009002">
    <property type="term" value="F:serine-type D-Ala-D-Ala carboxypeptidase activity"/>
    <property type="evidence" value="ECO:0007669"/>
    <property type="project" value="InterPro"/>
</dbReference>
<dbReference type="SUPFAM" id="SSF56601">
    <property type="entry name" value="beta-lactamase/transpeptidase-like"/>
    <property type="match status" value="1"/>
</dbReference>
<keyword evidence="2 10" id="KW-0732">Signal</keyword>
<dbReference type="GO" id="GO:0071555">
    <property type="term" value="P:cell wall organization"/>
    <property type="evidence" value="ECO:0007669"/>
    <property type="project" value="UniProtKB-KW"/>
</dbReference>